<evidence type="ECO:0000313" key="3">
    <source>
        <dbReference type="Proteomes" id="UP000604825"/>
    </source>
</evidence>
<accession>A0A811P2P6</accession>
<feature type="coiled-coil region" evidence="1">
    <location>
        <begin position="77"/>
        <end position="111"/>
    </location>
</feature>
<gene>
    <name evidence="2" type="ORF">NCGR_LOCUS22125</name>
</gene>
<proteinExistence type="predicted"/>
<keyword evidence="1" id="KW-0175">Coiled coil</keyword>
<comment type="caution">
    <text evidence="2">The sequence shown here is derived from an EMBL/GenBank/DDBJ whole genome shotgun (WGS) entry which is preliminary data.</text>
</comment>
<evidence type="ECO:0000313" key="2">
    <source>
        <dbReference type="EMBL" id="CAD6232440.1"/>
    </source>
</evidence>
<organism evidence="2 3">
    <name type="scientific">Miscanthus lutarioriparius</name>
    <dbReference type="NCBI Taxonomy" id="422564"/>
    <lineage>
        <taxon>Eukaryota</taxon>
        <taxon>Viridiplantae</taxon>
        <taxon>Streptophyta</taxon>
        <taxon>Embryophyta</taxon>
        <taxon>Tracheophyta</taxon>
        <taxon>Spermatophyta</taxon>
        <taxon>Magnoliopsida</taxon>
        <taxon>Liliopsida</taxon>
        <taxon>Poales</taxon>
        <taxon>Poaceae</taxon>
        <taxon>PACMAD clade</taxon>
        <taxon>Panicoideae</taxon>
        <taxon>Andropogonodae</taxon>
        <taxon>Andropogoneae</taxon>
        <taxon>Saccharinae</taxon>
        <taxon>Miscanthus</taxon>
    </lineage>
</organism>
<dbReference type="AlphaFoldDB" id="A0A811P2P6"/>
<sequence length="138" mass="15277">MEEFKKKQKANDLILQRILSLNSGETAVSSVQVVSQVLSQNSSNLFLKSVDIKPVPSSKSSSSNESELQEQLAAQATAVVQGEIDELRKRSEEAEEKLAMTQKEMEEYKKLTEINNKAVEENNALLKHILAINNASST</sequence>
<reference evidence="2" key="1">
    <citation type="submission" date="2020-10" db="EMBL/GenBank/DDBJ databases">
        <authorList>
            <person name="Han B."/>
            <person name="Lu T."/>
            <person name="Zhao Q."/>
            <person name="Huang X."/>
            <person name="Zhao Y."/>
        </authorList>
    </citation>
    <scope>NUCLEOTIDE SEQUENCE</scope>
</reference>
<name>A0A811P2P6_9POAL</name>
<dbReference type="EMBL" id="CAJGYO010000005">
    <property type="protein sequence ID" value="CAD6232440.1"/>
    <property type="molecule type" value="Genomic_DNA"/>
</dbReference>
<evidence type="ECO:0000256" key="1">
    <source>
        <dbReference type="SAM" id="Coils"/>
    </source>
</evidence>
<keyword evidence="3" id="KW-1185">Reference proteome</keyword>
<dbReference type="Proteomes" id="UP000604825">
    <property type="component" value="Unassembled WGS sequence"/>
</dbReference>
<protein>
    <submittedName>
        <fullName evidence="2">Uncharacterized protein</fullName>
    </submittedName>
</protein>